<organism evidence="5 7">
    <name type="scientific">Nocardioides aromaticivorans</name>
    <dbReference type="NCBI Taxonomy" id="200618"/>
    <lineage>
        <taxon>Bacteria</taxon>
        <taxon>Bacillati</taxon>
        <taxon>Actinomycetota</taxon>
        <taxon>Actinomycetes</taxon>
        <taxon>Propionibacteriales</taxon>
        <taxon>Nocardioidaceae</taxon>
        <taxon>Nocardioides</taxon>
    </lineage>
</organism>
<dbReference type="Proteomes" id="UP000662818">
    <property type="component" value="Chromosome"/>
</dbReference>
<dbReference type="AlphaFoldDB" id="A0A7Y9ZLS1"/>
<dbReference type="Proteomes" id="UP000562045">
    <property type="component" value="Unassembled WGS sequence"/>
</dbReference>
<evidence type="ECO:0000256" key="1">
    <source>
        <dbReference type="ARBA" id="ARBA00004141"/>
    </source>
</evidence>
<dbReference type="InterPro" id="IPR032808">
    <property type="entry name" value="DoxX"/>
</dbReference>
<reference evidence="6 8" key="1">
    <citation type="submission" date="2017-06" db="EMBL/GenBank/DDBJ databases">
        <title>Complete Genome Sequence of the Soil Carbazole-Degrading Bacterium Nocardioides aromaticivorans IC177.</title>
        <authorList>
            <person name="Vejarano F."/>
            <person name="Suzuki-Minakuchi C."/>
            <person name="Ohtsubo Y."/>
            <person name="Tsuda M."/>
            <person name="Okada K."/>
            <person name="Nojiri H."/>
        </authorList>
    </citation>
    <scope>NUCLEOTIDE SEQUENCE [LARGE SCALE GENOMIC DNA]</scope>
    <source>
        <strain evidence="6 8">IC177</strain>
    </source>
</reference>
<name>A0A7Y9ZLS1_9ACTN</name>
<evidence type="ECO:0000313" key="8">
    <source>
        <dbReference type="Proteomes" id="UP000662818"/>
    </source>
</evidence>
<dbReference type="EMBL" id="CP022295">
    <property type="protein sequence ID" value="QSR25864.1"/>
    <property type="molecule type" value="Genomic_DNA"/>
</dbReference>
<dbReference type="RefSeq" id="WP_179650599.1">
    <property type="nucleotide sequence ID" value="NZ_CP022295.1"/>
</dbReference>
<comment type="subcellular location">
    <subcellularLocation>
        <location evidence="1">Membrane</location>
        <topology evidence="1">Multi-pass membrane protein</topology>
    </subcellularLocation>
</comment>
<evidence type="ECO:0000256" key="2">
    <source>
        <dbReference type="ARBA" id="ARBA00022692"/>
    </source>
</evidence>
<evidence type="ECO:0000256" key="3">
    <source>
        <dbReference type="ARBA" id="ARBA00022989"/>
    </source>
</evidence>
<reference evidence="5 7" key="2">
    <citation type="submission" date="2020-07" db="EMBL/GenBank/DDBJ databases">
        <title>Sequencing the genomes of 1000 actinobacteria strains.</title>
        <authorList>
            <person name="Klenk H.-P."/>
        </authorList>
    </citation>
    <scope>NUCLEOTIDE SEQUENCE [LARGE SCALE GENOMIC DNA]</scope>
    <source>
        <strain evidence="5 7">DSM 15131</strain>
    </source>
</reference>
<dbReference type="EMBL" id="JACBZM010000001">
    <property type="protein sequence ID" value="NYI46713.1"/>
    <property type="molecule type" value="Genomic_DNA"/>
</dbReference>
<protein>
    <submittedName>
        <fullName evidence="5">Putative membrane protein YphA (DoxX/SURF4 family)</fullName>
    </submittedName>
</protein>
<sequence length="170" mass="17675">MALSRLLARPLLASYFLANGVQDLKDAPARAKEVAPVAEAVGPVIENATPDSVHVPQDPTTWVRVSGALQLLAGAALATGKAPRLSAAVLGASLLPSTAAHHRFWEASSPEDRKAQLVHFAKNVSLAGGLLIASLDTAGKPGIAWRASHAAHDARREAALLGTKVKARVH</sequence>
<evidence type="ECO:0000313" key="7">
    <source>
        <dbReference type="Proteomes" id="UP000562045"/>
    </source>
</evidence>
<accession>A0A7Y9ZLS1</accession>
<evidence type="ECO:0000256" key="4">
    <source>
        <dbReference type="ARBA" id="ARBA00023136"/>
    </source>
</evidence>
<keyword evidence="2" id="KW-0812">Transmembrane</keyword>
<dbReference type="GO" id="GO:0016020">
    <property type="term" value="C:membrane"/>
    <property type="evidence" value="ECO:0007669"/>
    <property type="project" value="UniProtKB-SubCell"/>
</dbReference>
<keyword evidence="4" id="KW-0472">Membrane</keyword>
<dbReference type="Pfam" id="PF07681">
    <property type="entry name" value="DoxX"/>
    <property type="match status" value="1"/>
</dbReference>
<evidence type="ECO:0000313" key="5">
    <source>
        <dbReference type="EMBL" id="NYI46713.1"/>
    </source>
</evidence>
<keyword evidence="8" id="KW-1185">Reference proteome</keyword>
<keyword evidence="3" id="KW-1133">Transmembrane helix</keyword>
<evidence type="ECO:0000313" key="6">
    <source>
        <dbReference type="EMBL" id="QSR25864.1"/>
    </source>
</evidence>
<gene>
    <name evidence="5" type="ORF">BJ993_003793</name>
    <name evidence="6" type="ORF">CFH99_09535</name>
</gene>
<proteinExistence type="predicted"/>